<evidence type="ECO:0000313" key="1">
    <source>
        <dbReference type="EMBL" id="QPJ64076.1"/>
    </source>
</evidence>
<keyword evidence="1" id="KW-0808">Transferase</keyword>
<organism evidence="1 2">
    <name type="scientific">Candidatus Nitrohelix vancouverensis</name>
    <dbReference type="NCBI Taxonomy" id="2705534"/>
    <lineage>
        <taxon>Bacteria</taxon>
        <taxon>Pseudomonadati</taxon>
        <taxon>Nitrospinota/Tectimicrobiota group</taxon>
        <taxon>Nitrospinota</taxon>
        <taxon>Nitrospinia</taxon>
        <taxon>Nitrospinales</taxon>
        <taxon>Nitrospinaceae</taxon>
        <taxon>Candidatus Nitrohelix</taxon>
    </lineage>
</organism>
<dbReference type="Gene3D" id="3.90.550.10">
    <property type="entry name" value="Spore Coat Polysaccharide Biosynthesis Protein SpsA, Chain A"/>
    <property type="match status" value="1"/>
</dbReference>
<evidence type="ECO:0000313" key="2">
    <source>
        <dbReference type="Proteomes" id="UP000594464"/>
    </source>
</evidence>
<dbReference type="InterPro" id="IPR050793">
    <property type="entry name" value="CMP-NeuNAc_synthase"/>
</dbReference>
<dbReference type="PANTHER" id="PTHR21485:SF6">
    <property type="entry name" value="N-ACYLNEURAMINATE CYTIDYLYLTRANSFERASE-RELATED"/>
    <property type="match status" value="1"/>
</dbReference>
<dbReference type="SUPFAM" id="SSF53448">
    <property type="entry name" value="Nucleotide-diphospho-sugar transferases"/>
    <property type="match status" value="1"/>
</dbReference>
<dbReference type="Proteomes" id="UP000594464">
    <property type="component" value="Chromosome"/>
</dbReference>
<accession>A0A7T0C033</accession>
<dbReference type="GO" id="GO:0008781">
    <property type="term" value="F:N-acylneuraminate cytidylyltransferase activity"/>
    <property type="evidence" value="ECO:0007669"/>
    <property type="project" value="TreeGrafter"/>
</dbReference>
<reference evidence="2" key="1">
    <citation type="submission" date="2020-02" db="EMBL/GenBank/DDBJ databases">
        <title>Genomic and physiological characterization of two novel Nitrospinaceae genera.</title>
        <authorList>
            <person name="Mueller A.J."/>
            <person name="Jung M.-Y."/>
            <person name="Strachan C.R."/>
            <person name="Herbold C.W."/>
            <person name="Kirkegaard R.H."/>
            <person name="Daims H."/>
        </authorList>
    </citation>
    <scope>NUCLEOTIDE SEQUENCE [LARGE SCALE GENOMIC DNA]</scope>
</reference>
<dbReference type="Pfam" id="PF02348">
    <property type="entry name" value="CTP_transf_3"/>
    <property type="match status" value="1"/>
</dbReference>
<dbReference type="KEGG" id="nva:G3M78_01110"/>
<protein>
    <submittedName>
        <fullName evidence="1">Acylneuraminate cytidylyltransferase family protein</fullName>
    </submittedName>
</protein>
<gene>
    <name evidence="1" type="ORF">G3M78_01110</name>
</gene>
<dbReference type="AlphaFoldDB" id="A0A7T0C033"/>
<dbReference type="InterPro" id="IPR029044">
    <property type="entry name" value="Nucleotide-diphossugar_trans"/>
</dbReference>
<dbReference type="EMBL" id="CP048620">
    <property type="protein sequence ID" value="QPJ64076.1"/>
    <property type="molecule type" value="Genomic_DNA"/>
</dbReference>
<dbReference type="CDD" id="cd02513">
    <property type="entry name" value="CMP-NeuAc_Synthase"/>
    <property type="match status" value="1"/>
</dbReference>
<keyword evidence="1" id="KW-0548">Nucleotidyltransferase</keyword>
<sequence>MINGSRVVAVIPARMGSKTVPGKNIKSLAGKPLIAWSIETSLRCEEVDRTIVSTDGDAIAEVGHEYGAEIFKRPDHLASDSALIIDSLRDLCRQLREEGETAKYMVLLEATSPFRRPRDIRACLDALESGKYDSVATFVEASLNPHRAWAIKDGTAEPFIEGAVPWLPRQELPSAWQLNGGVYAFSIDVLPVDGVSLLFGKSGAVEMPIKRSIDLDNEIDFLIAEAVLKMNSIAKDSLDQ</sequence>
<dbReference type="PANTHER" id="PTHR21485">
    <property type="entry name" value="HAD SUPERFAMILY MEMBERS CMAS AND KDSC"/>
    <property type="match status" value="1"/>
</dbReference>
<dbReference type="InterPro" id="IPR003329">
    <property type="entry name" value="Cytidylyl_trans"/>
</dbReference>
<name>A0A7T0C033_9BACT</name>
<proteinExistence type="predicted"/>